<feature type="region of interest" description="Disordered" evidence="1">
    <location>
        <begin position="373"/>
        <end position="436"/>
    </location>
</feature>
<feature type="compositionally biased region" description="Basic and acidic residues" evidence="1">
    <location>
        <begin position="147"/>
        <end position="159"/>
    </location>
</feature>
<dbReference type="Gene3D" id="3.10.350.10">
    <property type="entry name" value="LysM domain"/>
    <property type="match status" value="1"/>
</dbReference>
<name>A0A7S8HG27_9BACI</name>
<feature type="domain" description="HTH cro/C1-type" evidence="2">
    <location>
        <begin position="17"/>
        <end position="33"/>
    </location>
</feature>
<feature type="region of interest" description="Disordered" evidence="1">
    <location>
        <begin position="147"/>
        <end position="176"/>
    </location>
</feature>
<accession>A0A7S8HG27</accession>
<reference evidence="4 5" key="1">
    <citation type="submission" date="2019-07" db="EMBL/GenBank/DDBJ databases">
        <title>Genome sequence of 2 isolates from Red Sea Mangroves.</title>
        <authorList>
            <person name="Sefrji F."/>
            <person name="Michoud G."/>
            <person name="Merlino G."/>
            <person name="Daffonchio D."/>
        </authorList>
    </citation>
    <scope>NUCLEOTIDE SEQUENCE [LARGE SCALE GENOMIC DNA]</scope>
    <source>
        <strain evidence="4 5">R1DC41</strain>
    </source>
</reference>
<dbReference type="InterPro" id="IPR014248">
    <property type="entry name" value="Spore_coat_assembly_SafA"/>
</dbReference>
<dbReference type="KEGG" id="mcui:G8O30_08665"/>
<protein>
    <submittedName>
        <fullName evidence="4">SafA/ExsA family spore coat assembly protein</fullName>
    </submittedName>
</protein>
<evidence type="ECO:0000259" key="2">
    <source>
        <dbReference type="PROSITE" id="PS50943"/>
    </source>
</evidence>
<dbReference type="InterPro" id="IPR001387">
    <property type="entry name" value="Cro/C1-type_HTH"/>
</dbReference>
<evidence type="ECO:0000259" key="3">
    <source>
        <dbReference type="PROSITE" id="PS51782"/>
    </source>
</evidence>
<dbReference type="PANTHER" id="PTHR33734:SF34">
    <property type="entry name" value="SPOIVD-ASSOCIATED FACTOR A"/>
    <property type="match status" value="1"/>
</dbReference>
<dbReference type="PANTHER" id="PTHR33734">
    <property type="entry name" value="LYSM DOMAIN-CONTAINING GPI-ANCHORED PROTEIN 2"/>
    <property type="match status" value="1"/>
</dbReference>
<feature type="domain" description="LysM" evidence="3">
    <location>
        <begin position="9"/>
        <end position="54"/>
    </location>
</feature>
<dbReference type="NCBIfam" id="TIGR02899">
    <property type="entry name" value="spore_safA"/>
    <property type="match status" value="1"/>
</dbReference>
<dbReference type="SUPFAM" id="SSF54106">
    <property type="entry name" value="LysM domain"/>
    <property type="match status" value="1"/>
</dbReference>
<keyword evidence="5" id="KW-1185">Reference proteome</keyword>
<dbReference type="PROSITE" id="PS50943">
    <property type="entry name" value="HTH_CROC1"/>
    <property type="match status" value="1"/>
</dbReference>
<evidence type="ECO:0000313" key="5">
    <source>
        <dbReference type="Proteomes" id="UP000593626"/>
    </source>
</evidence>
<dbReference type="InterPro" id="IPR036779">
    <property type="entry name" value="LysM_dom_sf"/>
</dbReference>
<dbReference type="PROSITE" id="PS51782">
    <property type="entry name" value="LYSM"/>
    <property type="match status" value="1"/>
</dbReference>
<organism evidence="4 5">
    <name type="scientific">Mangrovibacillus cuniculi</name>
    <dbReference type="NCBI Taxonomy" id="2593652"/>
    <lineage>
        <taxon>Bacteria</taxon>
        <taxon>Bacillati</taxon>
        <taxon>Bacillota</taxon>
        <taxon>Bacilli</taxon>
        <taxon>Bacillales</taxon>
        <taxon>Bacillaceae</taxon>
        <taxon>Mangrovibacillus</taxon>
    </lineage>
</organism>
<dbReference type="Pfam" id="PF01476">
    <property type="entry name" value="LysM"/>
    <property type="match status" value="1"/>
</dbReference>
<dbReference type="EMBL" id="CP049742">
    <property type="protein sequence ID" value="QPC47030.1"/>
    <property type="molecule type" value="Genomic_DNA"/>
</dbReference>
<gene>
    <name evidence="4" type="primary">safA</name>
    <name evidence="4" type="ORF">G8O30_08665</name>
</gene>
<dbReference type="GO" id="GO:0008932">
    <property type="term" value="F:lytic endotransglycosylase activity"/>
    <property type="evidence" value="ECO:0007669"/>
    <property type="project" value="TreeGrafter"/>
</dbReference>
<dbReference type="CDD" id="cd00118">
    <property type="entry name" value="LysM"/>
    <property type="match status" value="1"/>
</dbReference>
<evidence type="ECO:0000256" key="1">
    <source>
        <dbReference type="SAM" id="MobiDB-lite"/>
    </source>
</evidence>
<dbReference type="SMART" id="SM00257">
    <property type="entry name" value="LysM"/>
    <property type="match status" value="1"/>
</dbReference>
<dbReference type="InterPro" id="IPR018392">
    <property type="entry name" value="LysM"/>
</dbReference>
<proteinExistence type="predicted"/>
<dbReference type="AlphaFoldDB" id="A0A7S8HG27"/>
<sequence length="436" mass="46913">MPEEGKCVKIHIVQKGDTLWKIAKKYGVDFEELKTLNAQLSNPDLIMPGMKIKVPTSGGTVNKEMATKINYGSQKEMPKTDHPYANTKPTAPVVKEAKKEMPMPVKEMPKVQPKMPSITMPEIDINNNYYMMNLANLQVQKETKMMQPVKEKKKEEPKVKGAATPPPAPKPAPKPVAPVMESPDQEGVMQPMMNCYPVTPVMPGYGFGPMPMGQQPGFAPQVQGVMQPGYPQMPQMQQPYGFEQESSSMQQFMPMQQPQVMGVQSPMPQGMPMQGFGQPFGPDGCTPVSPVSPGPGFGGYPQGGMAPMGNTPMVQGVMDQQDDNDCGCGGPSFGPQGFGQPMQPGFGPQGFGQPMQPGFGPQGFGQPMQPGFGPQGFGQPMQPGFGPQGFGQPMQPGFGPQGFGQPMQPGFGPQTPQGFGQQLPQGFNPQGFGSQR</sequence>
<evidence type="ECO:0000313" key="4">
    <source>
        <dbReference type="EMBL" id="QPC47030.1"/>
    </source>
</evidence>
<dbReference type="Proteomes" id="UP000593626">
    <property type="component" value="Chromosome"/>
</dbReference>
<feature type="compositionally biased region" description="Pro residues" evidence="1">
    <location>
        <begin position="164"/>
        <end position="176"/>
    </location>
</feature>